<proteinExistence type="inferred from homology"/>
<dbReference type="RefSeq" id="WP_171608146.1">
    <property type="nucleotide sequence ID" value="NZ_WHPF01000008.1"/>
</dbReference>
<comment type="caution">
    <text evidence="4">The sequence shown here is derived from an EMBL/GenBank/DDBJ whole genome shotgun (WGS) entry which is preliminary data.</text>
</comment>
<evidence type="ECO:0000256" key="1">
    <source>
        <dbReference type="ARBA" id="ARBA00009477"/>
    </source>
</evidence>
<evidence type="ECO:0000259" key="2">
    <source>
        <dbReference type="Pfam" id="PF25954"/>
    </source>
</evidence>
<dbReference type="InterPro" id="IPR058792">
    <property type="entry name" value="Beta-barrel_RND_2"/>
</dbReference>
<dbReference type="GO" id="GO:0015562">
    <property type="term" value="F:efflux transmembrane transporter activity"/>
    <property type="evidence" value="ECO:0007669"/>
    <property type="project" value="TreeGrafter"/>
</dbReference>
<dbReference type="AlphaFoldDB" id="A0A8J8FDR6"/>
<dbReference type="GO" id="GO:1990281">
    <property type="term" value="C:efflux pump complex"/>
    <property type="evidence" value="ECO:0007669"/>
    <property type="project" value="TreeGrafter"/>
</dbReference>
<gene>
    <name evidence="4" type="ORF">GD597_12080</name>
</gene>
<keyword evidence="5" id="KW-1185">Reference proteome</keyword>
<feature type="domain" description="CusB-like beta-barrel" evidence="2">
    <location>
        <begin position="231"/>
        <end position="302"/>
    </location>
</feature>
<accession>A0A8J8FDR6</accession>
<reference evidence="4" key="1">
    <citation type="submission" date="2019-10" db="EMBL/GenBank/DDBJ databases">
        <title>Draft genome sequence of Panacibacter sp. KCS-6.</title>
        <authorList>
            <person name="Yim K.J."/>
        </authorList>
    </citation>
    <scope>NUCLEOTIDE SEQUENCE</scope>
    <source>
        <strain evidence="4">KCS-6</strain>
    </source>
</reference>
<dbReference type="NCBIfam" id="TIGR01730">
    <property type="entry name" value="RND_mfp"/>
    <property type="match status" value="1"/>
</dbReference>
<evidence type="ECO:0000259" key="3">
    <source>
        <dbReference type="Pfam" id="PF25984"/>
    </source>
</evidence>
<dbReference type="PRINTS" id="PR01490">
    <property type="entry name" value="RTXTOXIND"/>
</dbReference>
<dbReference type="Gene3D" id="2.40.50.100">
    <property type="match status" value="1"/>
</dbReference>
<sequence>MTRTALWSSFVLLVLFSCKSKQESIQPVEEKITASVYASGIVKSNNQYQVFSSANGIIAAVLVKEGDEVKKGDALMRLTNTTARLNAENATIAADYAAVTANTEKLHELVLNVDLAKTKMDNDALLLQRQRNLWDQQIGTRNELDQRELAYKSSTSAWEAAKLRLVDLQKQISFQEKQSKKNVEISTTIAGDYTIKSEADGKVYSLLKEKGEMVNTQTPVALIGDASVFMLELQVDEYDITKIVIGQTVLLNMDSYKGQVFEAVVTKINPSMNERSKSFTIEAAFKQAPAALYPNLTCEANIVINEKAKAITIPRNYLLSGDYVLLENNEKRKVVTGLKDYQKVEIISGLTVNDHILKPIQ</sequence>
<dbReference type="Gene3D" id="2.40.30.170">
    <property type="match status" value="1"/>
</dbReference>
<evidence type="ECO:0000313" key="4">
    <source>
        <dbReference type="EMBL" id="NNV56201.1"/>
    </source>
</evidence>
<dbReference type="SUPFAM" id="SSF111369">
    <property type="entry name" value="HlyD-like secretion proteins"/>
    <property type="match status" value="1"/>
</dbReference>
<dbReference type="Pfam" id="PF25954">
    <property type="entry name" value="Beta-barrel_RND_2"/>
    <property type="match status" value="1"/>
</dbReference>
<evidence type="ECO:0000313" key="5">
    <source>
        <dbReference type="Proteomes" id="UP000598971"/>
    </source>
</evidence>
<dbReference type="EMBL" id="WHPF01000008">
    <property type="protein sequence ID" value="NNV56201.1"/>
    <property type="molecule type" value="Genomic_DNA"/>
</dbReference>
<dbReference type="PANTHER" id="PTHR30469">
    <property type="entry name" value="MULTIDRUG RESISTANCE PROTEIN MDTA"/>
    <property type="match status" value="1"/>
</dbReference>
<protein>
    <submittedName>
        <fullName evidence="4">Efflux RND transporter periplasmic adaptor subunit</fullName>
    </submittedName>
</protein>
<feature type="domain" description="YknX-like barrel-sandwich hybrid" evidence="3">
    <location>
        <begin position="50"/>
        <end position="223"/>
    </location>
</feature>
<dbReference type="InterPro" id="IPR058639">
    <property type="entry name" value="BSH_YknX-like"/>
</dbReference>
<dbReference type="Pfam" id="PF25984">
    <property type="entry name" value="BSH_YknX"/>
    <property type="match status" value="1"/>
</dbReference>
<dbReference type="Proteomes" id="UP000598971">
    <property type="component" value="Unassembled WGS sequence"/>
</dbReference>
<dbReference type="PROSITE" id="PS51257">
    <property type="entry name" value="PROKAR_LIPOPROTEIN"/>
    <property type="match status" value="1"/>
</dbReference>
<organism evidence="4 5">
    <name type="scientific">Limnovirga soli</name>
    <dbReference type="NCBI Taxonomy" id="2656915"/>
    <lineage>
        <taxon>Bacteria</taxon>
        <taxon>Pseudomonadati</taxon>
        <taxon>Bacteroidota</taxon>
        <taxon>Chitinophagia</taxon>
        <taxon>Chitinophagales</taxon>
        <taxon>Chitinophagaceae</taxon>
        <taxon>Limnovirga</taxon>
    </lineage>
</organism>
<dbReference type="InterPro" id="IPR006143">
    <property type="entry name" value="RND_pump_MFP"/>
</dbReference>
<name>A0A8J8FDR6_9BACT</name>
<comment type="similarity">
    <text evidence="1">Belongs to the membrane fusion protein (MFP) (TC 8.A.1) family.</text>
</comment>